<dbReference type="Pfam" id="PF09341">
    <property type="entry name" value="Pcc1"/>
    <property type="match status" value="1"/>
</dbReference>
<dbReference type="AlphaFoldDB" id="A4FZU1"/>
<sequence>MSSVNMACPKFTMKLTFETPKKARIIYKSVFPEHVASQVRSKCEMDLFENSIVISCVSDELSILKASIYSYLRWIKVAESIYKLTEDE</sequence>
<dbReference type="NCBIfam" id="NF011470">
    <property type="entry name" value="PRK14887.1"/>
    <property type="match status" value="1"/>
</dbReference>
<evidence type="ECO:0008006" key="4">
    <source>
        <dbReference type="Google" id="ProtNLM"/>
    </source>
</evidence>
<comment type="similarity">
    <text evidence="1">Belongs to the CTAG/PCC1 family.</text>
</comment>
<name>A4FZU1_METM5</name>
<evidence type="ECO:0000313" key="2">
    <source>
        <dbReference type="EMBL" id="ABO35725.1"/>
    </source>
</evidence>
<dbReference type="InterPro" id="IPR015419">
    <property type="entry name" value="CTAG/Pcc1"/>
</dbReference>
<evidence type="ECO:0000313" key="3">
    <source>
        <dbReference type="Proteomes" id="UP000000253"/>
    </source>
</evidence>
<evidence type="ECO:0000256" key="1">
    <source>
        <dbReference type="ARBA" id="ARBA00007073"/>
    </source>
</evidence>
<proteinExistence type="inferred from homology"/>
<accession>A4FZU1</accession>
<dbReference type="EMBL" id="CP000609">
    <property type="protein sequence ID" value="ABO35725.1"/>
    <property type="molecule type" value="Genomic_DNA"/>
</dbReference>
<protein>
    <recommendedName>
        <fullName evidence="4">KEOPS complex subunit Pcc1</fullName>
    </recommendedName>
</protein>
<dbReference type="Gene3D" id="3.30.310.50">
    <property type="entry name" value="Alpha-D-phosphohexomutase, C-terminal domain"/>
    <property type="match status" value="1"/>
</dbReference>
<dbReference type="eggNOG" id="arCOG04414">
    <property type="taxonomic scope" value="Archaea"/>
</dbReference>
<gene>
    <name evidence="2" type="ordered locus">MmarC5_1427</name>
</gene>
<reference evidence="2 3" key="1">
    <citation type="submission" date="2007-03" db="EMBL/GenBank/DDBJ databases">
        <title>Complete sequence of chromosome of Methanococcus maripaludis C5.</title>
        <authorList>
            <consortium name="US DOE Joint Genome Institute"/>
            <person name="Copeland A."/>
            <person name="Lucas S."/>
            <person name="Lapidus A."/>
            <person name="Barry K."/>
            <person name="Glavina del Rio T."/>
            <person name="Dalin E."/>
            <person name="Tice H."/>
            <person name="Pitluck S."/>
            <person name="Chertkov O."/>
            <person name="Brettin T."/>
            <person name="Bruce D."/>
            <person name="Han C."/>
            <person name="Detter J.C."/>
            <person name="Schmutz J."/>
            <person name="Larimer F."/>
            <person name="Land M."/>
            <person name="Hauser L."/>
            <person name="Kyrpides N."/>
            <person name="Mikhailova N."/>
            <person name="Sieprawska-Lupa M."/>
            <person name="Whitman W.B."/>
            <person name="Richardson P."/>
        </authorList>
    </citation>
    <scope>NUCLEOTIDE SEQUENCE [LARGE SCALE GENOMIC DNA]</scope>
    <source>
        <strain evidence="3">C5 / ATCC BAA-1333</strain>
    </source>
</reference>
<dbReference type="KEGG" id="mmq:MmarC5_1427"/>
<dbReference type="STRING" id="402880.MmarC5_1427"/>
<dbReference type="HOGENOM" id="CLU_170076_0_0_2"/>
<organism evidence="2 3">
    <name type="scientific">Methanococcus maripaludis (strain C5 / ATCC BAA-1333)</name>
    <dbReference type="NCBI Taxonomy" id="402880"/>
    <lineage>
        <taxon>Archaea</taxon>
        <taxon>Methanobacteriati</taxon>
        <taxon>Methanobacteriota</taxon>
        <taxon>Methanomada group</taxon>
        <taxon>Methanococci</taxon>
        <taxon>Methanococcales</taxon>
        <taxon>Methanococcaceae</taxon>
        <taxon>Methanococcus</taxon>
    </lineage>
</organism>
<dbReference type="Proteomes" id="UP000000253">
    <property type="component" value="Chromosome"/>
</dbReference>